<dbReference type="AlphaFoldDB" id="A0AA38U046"/>
<dbReference type="Proteomes" id="UP001172457">
    <property type="component" value="Chromosome 1"/>
</dbReference>
<dbReference type="InterPro" id="IPR038765">
    <property type="entry name" value="Papain-like_cys_pep_sf"/>
</dbReference>
<evidence type="ECO:0000313" key="2">
    <source>
        <dbReference type="EMBL" id="KAJ9566283.1"/>
    </source>
</evidence>
<name>A0AA38U046_9ASTR</name>
<dbReference type="GO" id="GO:0008234">
    <property type="term" value="F:cysteine-type peptidase activity"/>
    <property type="evidence" value="ECO:0007669"/>
    <property type="project" value="InterPro"/>
</dbReference>
<evidence type="ECO:0000313" key="3">
    <source>
        <dbReference type="Proteomes" id="UP001172457"/>
    </source>
</evidence>
<proteinExistence type="predicted"/>
<keyword evidence="3" id="KW-1185">Reference proteome</keyword>
<dbReference type="GO" id="GO:0006508">
    <property type="term" value="P:proteolysis"/>
    <property type="evidence" value="ECO:0007669"/>
    <property type="project" value="InterPro"/>
</dbReference>
<comment type="caution">
    <text evidence="2">The sequence shown here is derived from an EMBL/GenBank/DDBJ whole genome shotgun (WGS) entry which is preliminary data.</text>
</comment>
<dbReference type="InterPro" id="IPR000668">
    <property type="entry name" value="Peptidase_C1A_C"/>
</dbReference>
<dbReference type="SUPFAM" id="SSF54001">
    <property type="entry name" value="Cysteine proteinases"/>
    <property type="match status" value="1"/>
</dbReference>
<protein>
    <recommendedName>
        <fullName evidence="1">Peptidase C1A papain C-terminal domain-containing protein</fullName>
    </recommendedName>
</protein>
<feature type="domain" description="Peptidase C1A papain C-terminal" evidence="1">
    <location>
        <begin position="1"/>
        <end position="37"/>
    </location>
</feature>
<organism evidence="2 3">
    <name type="scientific">Centaurea solstitialis</name>
    <name type="common">yellow star-thistle</name>
    <dbReference type="NCBI Taxonomy" id="347529"/>
    <lineage>
        <taxon>Eukaryota</taxon>
        <taxon>Viridiplantae</taxon>
        <taxon>Streptophyta</taxon>
        <taxon>Embryophyta</taxon>
        <taxon>Tracheophyta</taxon>
        <taxon>Spermatophyta</taxon>
        <taxon>Magnoliopsida</taxon>
        <taxon>eudicotyledons</taxon>
        <taxon>Gunneridae</taxon>
        <taxon>Pentapetalae</taxon>
        <taxon>asterids</taxon>
        <taxon>campanulids</taxon>
        <taxon>Asterales</taxon>
        <taxon>Asteraceae</taxon>
        <taxon>Carduoideae</taxon>
        <taxon>Cardueae</taxon>
        <taxon>Centaureinae</taxon>
        <taxon>Centaurea</taxon>
    </lineage>
</organism>
<accession>A0AA38U046</accession>
<reference evidence="2" key="1">
    <citation type="submission" date="2023-03" db="EMBL/GenBank/DDBJ databases">
        <title>Chromosome-scale reference genome and RAD-based genetic map of yellow starthistle (Centaurea solstitialis) reveal putative structural variation and QTLs associated with invader traits.</title>
        <authorList>
            <person name="Reatini B."/>
            <person name="Cang F.A."/>
            <person name="Jiang Q."/>
            <person name="Mckibben M.T.W."/>
            <person name="Barker M.S."/>
            <person name="Rieseberg L.H."/>
            <person name="Dlugosch K.M."/>
        </authorList>
    </citation>
    <scope>NUCLEOTIDE SEQUENCE</scope>
    <source>
        <strain evidence="2">CAN-66</strain>
        <tissue evidence="2">Leaf</tissue>
    </source>
</reference>
<sequence length="84" mass="10196">MVGYGTNEDGVKYRLVKNLWGTSWGEEWYIRMQRKSKLRKVFAALLRWLHTRLLDRVRYKDFQQWFAPELSSSSSWMVWYSPSS</sequence>
<dbReference type="Gene3D" id="2.40.50.170">
    <property type="entry name" value="Cysteine proteinases. Chain C"/>
    <property type="match status" value="1"/>
</dbReference>
<gene>
    <name evidence="2" type="ORF">OSB04_002249</name>
</gene>
<dbReference type="EMBL" id="JARYMX010000001">
    <property type="protein sequence ID" value="KAJ9566283.1"/>
    <property type="molecule type" value="Genomic_DNA"/>
</dbReference>
<evidence type="ECO:0000259" key="1">
    <source>
        <dbReference type="Pfam" id="PF00112"/>
    </source>
</evidence>
<dbReference type="Pfam" id="PF00112">
    <property type="entry name" value="Peptidase_C1"/>
    <property type="match status" value="1"/>
</dbReference>